<feature type="domain" description="O-methyltransferase C-terminal" evidence="4">
    <location>
        <begin position="228"/>
        <end position="365"/>
    </location>
</feature>
<dbReference type="InterPro" id="IPR036388">
    <property type="entry name" value="WH-like_DNA-bd_sf"/>
</dbReference>
<comment type="caution">
    <text evidence="6">The sequence shown here is derived from an EMBL/GenBank/DDBJ whole genome shotgun (WGS) entry which is preliminary data.</text>
</comment>
<dbReference type="PANTHER" id="PTHR43712">
    <property type="entry name" value="PUTATIVE (AFU_ORTHOLOGUE AFUA_4G14580)-RELATED"/>
    <property type="match status" value="1"/>
</dbReference>
<dbReference type="InterPro" id="IPR036390">
    <property type="entry name" value="WH_DNA-bd_sf"/>
</dbReference>
<gene>
    <name evidence="6" type="ORF">PG997_002663</name>
</gene>
<evidence type="ECO:0008006" key="8">
    <source>
        <dbReference type="Google" id="ProtNLM"/>
    </source>
</evidence>
<evidence type="ECO:0000256" key="2">
    <source>
        <dbReference type="ARBA" id="ARBA00022679"/>
    </source>
</evidence>
<dbReference type="PROSITE" id="PS51683">
    <property type="entry name" value="SAM_OMT_II"/>
    <property type="match status" value="1"/>
</dbReference>
<reference evidence="6 7" key="1">
    <citation type="submission" date="2023-01" db="EMBL/GenBank/DDBJ databases">
        <title>Analysis of 21 Apiospora genomes using comparative genomics revels a genus with tremendous synthesis potential of carbohydrate active enzymes and secondary metabolites.</title>
        <authorList>
            <person name="Sorensen T."/>
        </authorList>
    </citation>
    <scope>NUCLEOTIDE SEQUENCE [LARGE SCALE GENOMIC DNA]</scope>
    <source>
        <strain evidence="6 7">CBS 114990</strain>
    </source>
</reference>
<evidence type="ECO:0000259" key="5">
    <source>
        <dbReference type="Pfam" id="PF08100"/>
    </source>
</evidence>
<organism evidence="6 7">
    <name type="scientific">Apiospora hydei</name>
    <dbReference type="NCBI Taxonomy" id="1337664"/>
    <lineage>
        <taxon>Eukaryota</taxon>
        <taxon>Fungi</taxon>
        <taxon>Dikarya</taxon>
        <taxon>Ascomycota</taxon>
        <taxon>Pezizomycotina</taxon>
        <taxon>Sordariomycetes</taxon>
        <taxon>Xylariomycetidae</taxon>
        <taxon>Amphisphaeriales</taxon>
        <taxon>Apiosporaceae</taxon>
        <taxon>Apiospora</taxon>
    </lineage>
</organism>
<dbReference type="PIRSF" id="PIRSF005739">
    <property type="entry name" value="O-mtase"/>
    <property type="match status" value="1"/>
</dbReference>
<proteinExistence type="predicted"/>
<dbReference type="PANTHER" id="PTHR43712:SF4">
    <property type="entry name" value="O-METHYLTRANSFERASE DOMAIN-CONTAINING PROTEIN"/>
    <property type="match status" value="1"/>
</dbReference>
<dbReference type="SUPFAM" id="SSF46785">
    <property type="entry name" value="Winged helix' DNA-binding domain"/>
    <property type="match status" value="1"/>
</dbReference>
<name>A0ABR1WX30_9PEZI</name>
<dbReference type="InterPro" id="IPR016461">
    <property type="entry name" value="COMT-like"/>
</dbReference>
<feature type="domain" description="O-methyltransferase dimerisation" evidence="5">
    <location>
        <begin position="61"/>
        <end position="126"/>
    </location>
</feature>
<evidence type="ECO:0000313" key="7">
    <source>
        <dbReference type="Proteomes" id="UP001433268"/>
    </source>
</evidence>
<dbReference type="Pfam" id="PF08100">
    <property type="entry name" value="Dimerisation"/>
    <property type="match status" value="1"/>
</dbReference>
<protein>
    <recommendedName>
        <fullName evidence="8">O-methyltransferase domain-containing protein</fullName>
    </recommendedName>
</protein>
<dbReference type="GeneID" id="92040038"/>
<evidence type="ECO:0000256" key="3">
    <source>
        <dbReference type="ARBA" id="ARBA00022691"/>
    </source>
</evidence>
<evidence type="ECO:0000313" key="6">
    <source>
        <dbReference type="EMBL" id="KAK8087702.1"/>
    </source>
</evidence>
<dbReference type="InterPro" id="IPR029063">
    <property type="entry name" value="SAM-dependent_MTases_sf"/>
</dbReference>
<evidence type="ECO:0000256" key="1">
    <source>
        <dbReference type="ARBA" id="ARBA00022603"/>
    </source>
</evidence>
<dbReference type="InterPro" id="IPR001077">
    <property type="entry name" value="COMT_C"/>
</dbReference>
<keyword evidence="7" id="KW-1185">Reference proteome</keyword>
<dbReference type="EMBL" id="JAQQWN010000004">
    <property type="protein sequence ID" value="KAK8087702.1"/>
    <property type="molecule type" value="Genomic_DNA"/>
</dbReference>
<dbReference type="Proteomes" id="UP001433268">
    <property type="component" value="Unassembled WGS sequence"/>
</dbReference>
<dbReference type="InterPro" id="IPR012967">
    <property type="entry name" value="COMT_dimerisation"/>
</dbReference>
<dbReference type="Gene3D" id="1.10.10.10">
    <property type="entry name" value="Winged helix-like DNA-binding domain superfamily/Winged helix DNA-binding domain"/>
    <property type="match status" value="1"/>
</dbReference>
<sequence>MDGTAAVSFDEASLSQLAATADRATRRNLIVSLRRMADSLEDTTGTIHKFAHLDLERAMIQIGYDLKIFKILVDAGGVKTAEDLAKDTGADPELIKRIMRYYNTINVTREVGPYQYVATNTTKNLVSDVCKAAMGHFWDLVSKEYQALPAFLKKNGYRNPTDETDTALMMGWDTREPPFQIMLKVPNAMEDFHQYMALRRDATLSWLSVYPVRQETAGLTDPARPLYVNVGGGIGHQCAEFRAQYPDIPGRVINQDLPDTVALGVKAEGVEHMTHDFFQPQPVQGAKFYYMRGVPHDHPPHKVRILFKQIRDAMAPDSVLLVDETVLPATGVSHIAACVDLTMMGIASMERTEAEWRALAEGAGLELARTYTYNALENETVMEMKLARNEKTIPNL</sequence>
<accession>A0ABR1WX30</accession>
<keyword evidence="2" id="KW-0808">Transferase</keyword>
<keyword evidence="1" id="KW-0489">Methyltransferase</keyword>
<keyword evidence="3" id="KW-0949">S-adenosyl-L-methionine</keyword>
<dbReference type="SUPFAM" id="SSF53335">
    <property type="entry name" value="S-adenosyl-L-methionine-dependent methyltransferases"/>
    <property type="match status" value="1"/>
</dbReference>
<dbReference type="Pfam" id="PF00891">
    <property type="entry name" value="Methyltransf_2"/>
    <property type="match status" value="1"/>
</dbReference>
<dbReference type="Gene3D" id="3.40.50.150">
    <property type="entry name" value="Vaccinia Virus protein VP39"/>
    <property type="match status" value="1"/>
</dbReference>
<evidence type="ECO:0000259" key="4">
    <source>
        <dbReference type="Pfam" id="PF00891"/>
    </source>
</evidence>
<dbReference type="RefSeq" id="XP_066670596.1">
    <property type="nucleotide sequence ID" value="XM_066806978.1"/>
</dbReference>